<dbReference type="Pfam" id="PF07715">
    <property type="entry name" value="Plug"/>
    <property type="match status" value="1"/>
</dbReference>
<feature type="domain" description="TonB-dependent receptor-like beta-barrel" evidence="11">
    <location>
        <begin position="330"/>
        <end position="740"/>
    </location>
</feature>
<dbReference type="Pfam" id="PF00593">
    <property type="entry name" value="TonB_dep_Rec_b-barrel"/>
    <property type="match status" value="1"/>
</dbReference>
<keyword evidence="10" id="KW-0998">Cell outer membrane</keyword>
<keyword evidence="8" id="KW-0798">TonB box</keyword>
<gene>
    <name evidence="13" type="ORF">METZ01_LOCUS55957</name>
</gene>
<dbReference type="AlphaFoldDB" id="A0A381SP97"/>
<keyword evidence="5" id="KW-0732">Signal</keyword>
<evidence type="ECO:0000256" key="5">
    <source>
        <dbReference type="ARBA" id="ARBA00022729"/>
    </source>
</evidence>
<dbReference type="InterPro" id="IPR008969">
    <property type="entry name" value="CarboxyPept-like_regulatory"/>
</dbReference>
<dbReference type="Gene3D" id="2.40.170.20">
    <property type="entry name" value="TonB-dependent receptor, beta-barrel domain"/>
    <property type="match status" value="1"/>
</dbReference>
<keyword evidence="4" id="KW-0812">Transmembrane</keyword>
<dbReference type="InterPro" id="IPR036942">
    <property type="entry name" value="Beta-barrel_TonB_sf"/>
</dbReference>
<evidence type="ECO:0000259" key="11">
    <source>
        <dbReference type="Pfam" id="PF00593"/>
    </source>
</evidence>
<evidence type="ECO:0000256" key="4">
    <source>
        <dbReference type="ARBA" id="ARBA00022692"/>
    </source>
</evidence>
<dbReference type="GO" id="GO:0009279">
    <property type="term" value="C:cell outer membrane"/>
    <property type="evidence" value="ECO:0007669"/>
    <property type="project" value="UniProtKB-SubCell"/>
</dbReference>
<evidence type="ECO:0000259" key="12">
    <source>
        <dbReference type="Pfam" id="PF07715"/>
    </source>
</evidence>
<organism evidence="13">
    <name type="scientific">marine metagenome</name>
    <dbReference type="NCBI Taxonomy" id="408172"/>
    <lineage>
        <taxon>unclassified sequences</taxon>
        <taxon>metagenomes</taxon>
        <taxon>ecological metagenomes</taxon>
    </lineage>
</organism>
<dbReference type="PANTHER" id="PTHR32552:SF68">
    <property type="entry name" value="FERRICHROME OUTER MEMBRANE TRANSPORTER_PHAGE RECEPTOR"/>
    <property type="match status" value="1"/>
</dbReference>
<dbReference type="InterPro" id="IPR037066">
    <property type="entry name" value="Plug_dom_sf"/>
</dbReference>
<dbReference type="InterPro" id="IPR000531">
    <property type="entry name" value="Beta-barrel_TonB"/>
</dbReference>
<keyword evidence="6" id="KW-0408">Iron</keyword>
<evidence type="ECO:0000256" key="6">
    <source>
        <dbReference type="ARBA" id="ARBA00023004"/>
    </source>
</evidence>
<feature type="domain" description="TonB-dependent receptor plug" evidence="12">
    <location>
        <begin position="133"/>
        <end position="243"/>
    </location>
</feature>
<keyword evidence="3" id="KW-0410">Iron transport</keyword>
<dbReference type="Pfam" id="PF13620">
    <property type="entry name" value="CarboxypepD_reg"/>
    <property type="match status" value="1"/>
</dbReference>
<dbReference type="Gene3D" id="2.170.130.10">
    <property type="entry name" value="TonB-dependent receptor, plug domain"/>
    <property type="match status" value="1"/>
</dbReference>
<evidence type="ECO:0000256" key="9">
    <source>
        <dbReference type="ARBA" id="ARBA00023136"/>
    </source>
</evidence>
<evidence type="ECO:0000256" key="3">
    <source>
        <dbReference type="ARBA" id="ARBA00022496"/>
    </source>
</evidence>
<evidence type="ECO:0008006" key="14">
    <source>
        <dbReference type="Google" id="ProtNLM"/>
    </source>
</evidence>
<dbReference type="PROSITE" id="PS52016">
    <property type="entry name" value="TONB_DEPENDENT_REC_3"/>
    <property type="match status" value="1"/>
</dbReference>
<accession>A0A381SP97</accession>
<dbReference type="CDD" id="cd01347">
    <property type="entry name" value="ligand_gated_channel"/>
    <property type="match status" value="1"/>
</dbReference>
<dbReference type="PANTHER" id="PTHR32552">
    <property type="entry name" value="FERRICHROME IRON RECEPTOR-RELATED"/>
    <property type="match status" value="1"/>
</dbReference>
<dbReference type="SUPFAM" id="SSF49464">
    <property type="entry name" value="Carboxypeptidase regulatory domain-like"/>
    <property type="match status" value="1"/>
</dbReference>
<name>A0A381SP97_9ZZZZ</name>
<evidence type="ECO:0000313" key="13">
    <source>
        <dbReference type="EMBL" id="SVA03103.1"/>
    </source>
</evidence>
<evidence type="ECO:0000256" key="7">
    <source>
        <dbReference type="ARBA" id="ARBA00023065"/>
    </source>
</evidence>
<comment type="subcellular location">
    <subcellularLocation>
        <location evidence="1">Cell outer membrane</location>
        <topology evidence="1">Multi-pass membrane protein</topology>
    </subcellularLocation>
</comment>
<evidence type="ECO:0000256" key="1">
    <source>
        <dbReference type="ARBA" id="ARBA00004571"/>
    </source>
</evidence>
<dbReference type="Gene3D" id="2.60.40.1120">
    <property type="entry name" value="Carboxypeptidase-like, regulatory domain"/>
    <property type="match status" value="1"/>
</dbReference>
<sequence>MKSRTLAALRRLCDLGGWLVVVLILGAPANSAGQASGSVSGTARDESGAVLPGVTVTANGPGSTYLGVTDRDGFYEITGLAAGSYQVQGVLPGFRSSSRSVSVGTSAATADLVLVIAPLAETVTVTRTDQDLSGVPNSVAVVSRDQIEFAQRRSSLDEALRGIPGLFVQNRRNYGLSGGVGLSIRAPQPRFGLRGLSIIQDGIPITTADGTTEPGNVDLGSVGRIDVIRGPSSVLYGNSAGGVINLQTTFDRSRRLTIRPDVQFGSYGYNRQQIRVDGGTDRTQVMVSASRFELDGFRENSHAEITQANFVVAHQLNSSTEIRGVFNFYDTPFAESASFLNEADARDPERRRLARGVAAARNWGERARQGQGGLTLEHRFNDSQRMRVTGWGMWRELYAVGAFQNVELGRNGFGFRSEYVGNTQTGSVGLDWAAGVDVSSQNDDRMEFGQVSAGFQQRATNGSLRVDQTEDVLSAGPFAQIGISPNDRVRFSAGVRWDYYDFQAGDRKLDDGDQSGDRTMDAISPSVGVTFAAAPGLNLFSNYATAYETPTTVELSNTPTGEGGFNQELGPQDLRSFEIGVRGLIEPARLRYEAAVYVSTVDNALVSFESPTEQIFFRNAGESSRDGVELLLEWMPDPSFSTRFSYTYQDFVFQRFAPGGNDFSGNLEPGAPPHRVFVGFDYTAPFGLRSGATVRWVDDYTLNNANTVSNWAYKVVDLRFGYDGRWGGVDVRPFVGIDNLFNEIYNSSGITNAWGGRYYEPSPDREFYVGLTIGAGPR</sequence>
<dbReference type="SUPFAM" id="SSF56935">
    <property type="entry name" value="Porins"/>
    <property type="match status" value="1"/>
</dbReference>
<evidence type="ECO:0000256" key="8">
    <source>
        <dbReference type="ARBA" id="ARBA00023077"/>
    </source>
</evidence>
<dbReference type="GO" id="GO:0015344">
    <property type="term" value="F:siderophore uptake transmembrane transporter activity"/>
    <property type="evidence" value="ECO:0007669"/>
    <property type="project" value="TreeGrafter"/>
</dbReference>
<evidence type="ECO:0000256" key="10">
    <source>
        <dbReference type="ARBA" id="ARBA00023237"/>
    </source>
</evidence>
<keyword evidence="7" id="KW-0406">Ion transport</keyword>
<evidence type="ECO:0000256" key="2">
    <source>
        <dbReference type="ARBA" id="ARBA00022448"/>
    </source>
</evidence>
<keyword evidence="9" id="KW-0472">Membrane</keyword>
<dbReference type="EMBL" id="UINC01003073">
    <property type="protein sequence ID" value="SVA03103.1"/>
    <property type="molecule type" value="Genomic_DNA"/>
</dbReference>
<protein>
    <recommendedName>
        <fullName evidence="14">TonB-dependent receptor plug domain-containing protein</fullName>
    </recommendedName>
</protein>
<dbReference type="InterPro" id="IPR039426">
    <property type="entry name" value="TonB-dep_rcpt-like"/>
</dbReference>
<keyword evidence="2" id="KW-0813">Transport</keyword>
<proteinExistence type="predicted"/>
<dbReference type="InterPro" id="IPR012910">
    <property type="entry name" value="Plug_dom"/>
</dbReference>
<reference evidence="13" key="1">
    <citation type="submission" date="2018-05" db="EMBL/GenBank/DDBJ databases">
        <authorList>
            <person name="Lanie J.A."/>
            <person name="Ng W.-L."/>
            <person name="Kazmierczak K.M."/>
            <person name="Andrzejewski T.M."/>
            <person name="Davidsen T.M."/>
            <person name="Wayne K.J."/>
            <person name="Tettelin H."/>
            <person name="Glass J.I."/>
            <person name="Rusch D."/>
            <person name="Podicherti R."/>
            <person name="Tsui H.-C.T."/>
            <person name="Winkler M.E."/>
        </authorList>
    </citation>
    <scope>NUCLEOTIDE SEQUENCE</scope>
</reference>